<evidence type="ECO:0000256" key="1">
    <source>
        <dbReference type="ARBA" id="ARBA00001971"/>
    </source>
</evidence>
<accession>A0A8R1UHU6</accession>
<protein>
    <recommendedName>
        <fullName evidence="12">Cytochrome P450</fullName>
    </recommendedName>
</protein>
<organism evidence="10 11">
    <name type="scientific">Pristionchus pacificus</name>
    <name type="common">Parasitic nematode worm</name>
    <dbReference type="NCBI Taxonomy" id="54126"/>
    <lineage>
        <taxon>Eukaryota</taxon>
        <taxon>Metazoa</taxon>
        <taxon>Ecdysozoa</taxon>
        <taxon>Nematoda</taxon>
        <taxon>Chromadorea</taxon>
        <taxon>Rhabditida</taxon>
        <taxon>Rhabditina</taxon>
        <taxon>Diplogasteromorpha</taxon>
        <taxon>Diplogasteroidea</taxon>
        <taxon>Neodiplogasteridae</taxon>
        <taxon>Pristionchus</taxon>
    </lineage>
</organism>
<dbReference type="PROSITE" id="PS00086">
    <property type="entry name" value="CYTOCHROME_P450"/>
    <property type="match status" value="1"/>
</dbReference>
<dbReference type="Pfam" id="PF00067">
    <property type="entry name" value="p450"/>
    <property type="match status" value="1"/>
</dbReference>
<dbReference type="PRINTS" id="PR00385">
    <property type="entry name" value="P450"/>
</dbReference>
<dbReference type="InterPro" id="IPR017972">
    <property type="entry name" value="Cyt_P450_CS"/>
</dbReference>
<dbReference type="PANTHER" id="PTHR24292:SF102">
    <property type="entry name" value="CYTOCHROME P450 FAMILY-RELATED"/>
    <property type="match status" value="1"/>
</dbReference>
<keyword evidence="5 9" id="KW-0560">Oxidoreductase</keyword>
<proteinExistence type="inferred from homology"/>
<keyword evidence="3 8" id="KW-0349">Heme</keyword>
<dbReference type="EnsemblMetazoa" id="PPA25835.1">
    <property type="protein sequence ID" value="PPA25835.1"/>
    <property type="gene ID" value="WBGene00115389"/>
</dbReference>
<dbReference type="GO" id="GO:0005506">
    <property type="term" value="F:iron ion binding"/>
    <property type="evidence" value="ECO:0007669"/>
    <property type="project" value="InterPro"/>
</dbReference>
<feature type="binding site" description="axial binding residue" evidence="8">
    <location>
        <position position="413"/>
    </location>
    <ligand>
        <name>heme</name>
        <dbReference type="ChEBI" id="CHEBI:30413"/>
    </ligand>
    <ligandPart>
        <name>Fe</name>
        <dbReference type="ChEBI" id="CHEBI:18248"/>
    </ligandPart>
</feature>
<dbReference type="AlphaFoldDB" id="A0A8R1UHU6"/>
<dbReference type="PANTHER" id="PTHR24292">
    <property type="entry name" value="CYTOCHROME P450"/>
    <property type="match status" value="1"/>
</dbReference>
<keyword evidence="11" id="KW-1185">Reference proteome</keyword>
<evidence type="ECO:0000313" key="10">
    <source>
        <dbReference type="EnsemblMetazoa" id="PPA25835.1"/>
    </source>
</evidence>
<reference evidence="10" key="2">
    <citation type="submission" date="2022-06" db="UniProtKB">
        <authorList>
            <consortium name="EnsemblMetazoa"/>
        </authorList>
    </citation>
    <scope>IDENTIFICATION</scope>
    <source>
        <strain evidence="10">PS312</strain>
    </source>
</reference>
<dbReference type="InterPro" id="IPR050476">
    <property type="entry name" value="Insect_CytP450_Detox"/>
</dbReference>
<keyword evidence="6 8" id="KW-0408">Iron</keyword>
<evidence type="ECO:0000256" key="9">
    <source>
        <dbReference type="RuleBase" id="RU000461"/>
    </source>
</evidence>
<evidence type="ECO:0000256" key="8">
    <source>
        <dbReference type="PIRSR" id="PIRSR602401-1"/>
    </source>
</evidence>
<dbReference type="Gene3D" id="1.10.630.10">
    <property type="entry name" value="Cytochrome P450"/>
    <property type="match status" value="1"/>
</dbReference>
<evidence type="ECO:0000256" key="7">
    <source>
        <dbReference type="ARBA" id="ARBA00023033"/>
    </source>
</evidence>
<evidence type="ECO:0000256" key="6">
    <source>
        <dbReference type="ARBA" id="ARBA00023004"/>
    </source>
</evidence>
<dbReference type="GO" id="GO:0016705">
    <property type="term" value="F:oxidoreductase activity, acting on paired donors, with incorporation or reduction of molecular oxygen"/>
    <property type="evidence" value="ECO:0007669"/>
    <property type="project" value="InterPro"/>
</dbReference>
<dbReference type="GO" id="GO:0004497">
    <property type="term" value="F:monooxygenase activity"/>
    <property type="evidence" value="ECO:0007669"/>
    <property type="project" value="UniProtKB-KW"/>
</dbReference>
<name>A0A8R1UHU6_PRIPA</name>
<dbReference type="SUPFAM" id="SSF48264">
    <property type="entry name" value="Cytochrome P450"/>
    <property type="match status" value="2"/>
</dbReference>
<evidence type="ECO:0000256" key="3">
    <source>
        <dbReference type="ARBA" id="ARBA00022617"/>
    </source>
</evidence>
<dbReference type="Proteomes" id="UP000005239">
    <property type="component" value="Unassembled WGS sequence"/>
</dbReference>
<dbReference type="InterPro" id="IPR036396">
    <property type="entry name" value="Cyt_P450_sf"/>
</dbReference>
<sequence length="601" mass="67982">MIGVVLIAIAILTLIVNRILSERKFLKLRDELGLQGPPAEPFFGNFRYLYKIMNENGIGATPMIYPDLVQKFGNTFGLYIGPEFEIITTDPTIIKEVFISQFSNFIDRRRLNINMAYPMLDGLLQMHLMFHDQMDNLIDGEIASVWKGEFVPVGPTVGIFEAPIPVLVDRNTDYYSYARTFFANTHFGKSIIFELAIFIPMFRHLRQFTTFGRAEKIIIKKLSASIHEREKDRANGIIRKLPPDVIDLILAENEKRVENGKIPLHHDVIVSNAWALFIAGYETTSSALAYASYLLAKHPEAQATLHEEVLSTFGDVETIDYERVMKLPYMHAVFSETLRFYPPVTTLSGRTCIKETVIGGKIRVPVGVGVVTPVQAVMWSEENFDRPREFLDDKSASAWSATYLPFGIGPRNCVGARFAEMEFKTVLAAVIRRFAFELDPEHEELQTMTGNVLQTPKGNQLFVRLVERISASQGLVIQACLPVIYVFANISAAASIAVTVFEYRTILTYEFSTRWKALKLREELGLSGPPADLFLGSRRYYNKVVSEKGLERIPHIFGELEKEYGSTYGLYLGTYLEIMTTDPHIIKEVFISQFGSLAVSK</sequence>
<evidence type="ECO:0000256" key="4">
    <source>
        <dbReference type="ARBA" id="ARBA00022723"/>
    </source>
</evidence>
<dbReference type="PRINTS" id="PR00463">
    <property type="entry name" value="EP450I"/>
</dbReference>
<evidence type="ECO:0000256" key="2">
    <source>
        <dbReference type="ARBA" id="ARBA00010617"/>
    </source>
</evidence>
<gene>
    <name evidence="10" type="primary">WBGene00115389</name>
</gene>
<comment type="cofactor">
    <cofactor evidence="1 8">
        <name>heme</name>
        <dbReference type="ChEBI" id="CHEBI:30413"/>
    </cofactor>
</comment>
<comment type="similarity">
    <text evidence="2 9">Belongs to the cytochrome P450 family.</text>
</comment>
<reference evidence="11" key="1">
    <citation type="journal article" date="2008" name="Nat. Genet.">
        <title>The Pristionchus pacificus genome provides a unique perspective on nematode lifestyle and parasitism.</title>
        <authorList>
            <person name="Dieterich C."/>
            <person name="Clifton S.W."/>
            <person name="Schuster L.N."/>
            <person name="Chinwalla A."/>
            <person name="Delehaunty K."/>
            <person name="Dinkelacker I."/>
            <person name="Fulton L."/>
            <person name="Fulton R."/>
            <person name="Godfrey J."/>
            <person name="Minx P."/>
            <person name="Mitreva M."/>
            <person name="Roeseler W."/>
            <person name="Tian H."/>
            <person name="Witte H."/>
            <person name="Yang S.P."/>
            <person name="Wilson R.K."/>
            <person name="Sommer R.J."/>
        </authorList>
    </citation>
    <scope>NUCLEOTIDE SEQUENCE [LARGE SCALE GENOMIC DNA]</scope>
    <source>
        <strain evidence="11">PS312</strain>
    </source>
</reference>
<evidence type="ECO:0000256" key="5">
    <source>
        <dbReference type="ARBA" id="ARBA00023002"/>
    </source>
</evidence>
<evidence type="ECO:0000313" key="11">
    <source>
        <dbReference type="Proteomes" id="UP000005239"/>
    </source>
</evidence>
<dbReference type="InterPro" id="IPR002401">
    <property type="entry name" value="Cyt_P450_E_grp-I"/>
</dbReference>
<evidence type="ECO:0008006" key="12">
    <source>
        <dbReference type="Google" id="ProtNLM"/>
    </source>
</evidence>
<keyword evidence="4 8" id="KW-0479">Metal-binding</keyword>
<dbReference type="InterPro" id="IPR001128">
    <property type="entry name" value="Cyt_P450"/>
</dbReference>
<dbReference type="GO" id="GO:0020037">
    <property type="term" value="F:heme binding"/>
    <property type="evidence" value="ECO:0007669"/>
    <property type="project" value="InterPro"/>
</dbReference>
<keyword evidence="7 9" id="KW-0503">Monooxygenase</keyword>